<dbReference type="InterPro" id="IPR020846">
    <property type="entry name" value="MFS_dom"/>
</dbReference>
<dbReference type="Gene3D" id="1.20.1250.20">
    <property type="entry name" value="MFS general substrate transporter like domains"/>
    <property type="match status" value="1"/>
</dbReference>
<dbReference type="Proteomes" id="UP001215598">
    <property type="component" value="Unassembled WGS sequence"/>
</dbReference>
<comment type="caution">
    <text evidence="7">The sequence shown here is derived from an EMBL/GenBank/DDBJ whole genome shotgun (WGS) entry which is preliminary data.</text>
</comment>
<keyword evidence="4 5" id="KW-0472">Membrane</keyword>
<evidence type="ECO:0000256" key="5">
    <source>
        <dbReference type="SAM" id="Phobius"/>
    </source>
</evidence>
<evidence type="ECO:0000313" key="7">
    <source>
        <dbReference type="EMBL" id="KAJ7702180.1"/>
    </source>
</evidence>
<dbReference type="PANTHER" id="PTHR23508:SF10">
    <property type="entry name" value="CARBOXYLIC ACID TRANSPORTER PROTEIN HOMOLOG"/>
    <property type="match status" value="1"/>
</dbReference>
<protein>
    <recommendedName>
        <fullName evidence="6">Major facilitator superfamily (MFS) profile domain-containing protein</fullName>
    </recommendedName>
</protein>
<dbReference type="GO" id="GO:0035879">
    <property type="term" value="P:plasma membrane lactate transport"/>
    <property type="evidence" value="ECO:0007669"/>
    <property type="project" value="TreeGrafter"/>
</dbReference>
<evidence type="ECO:0000256" key="2">
    <source>
        <dbReference type="ARBA" id="ARBA00022692"/>
    </source>
</evidence>
<dbReference type="Pfam" id="PF07690">
    <property type="entry name" value="MFS_1"/>
    <property type="match status" value="1"/>
</dbReference>
<dbReference type="EMBL" id="JARKIB010000517">
    <property type="protein sequence ID" value="KAJ7702180.1"/>
    <property type="molecule type" value="Genomic_DNA"/>
</dbReference>
<evidence type="ECO:0000256" key="1">
    <source>
        <dbReference type="ARBA" id="ARBA00004141"/>
    </source>
</evidence>
<organism evidence="7 8">
    <name type="scientific">Mycena metata</name>
    <dbReference type="NCBI Taxonomy" id="1033252"/>
    <lineage>
        <taxon>Eukaryota</taxon>
        <taxon>Fungi</taxon>
        <taxon>Dikarya</taxon>
        <taxon>Basidiomycota</taxon>
        <taxon>Agaricomycotina</taxon>
        <taxon>Agaricomycetes</taxon>
        <taxon>Agaricomycetidae</taxon>
        <taxon>Agaricales</taxon>
        <taxon>Marasmiineae</taxon>
        <taxon>Mycenaceae</taxon>
        <taxon>Mycena</taxon>
    </lineage>
</organism>
<dbReference type="InterPro" id="IPR011701">
    <property type="entry name" value="MFS"/>
</dbReference>
<proteinExistence type="predicted"/>
<keyword evidence="8" id="KW-1185">Reference proteome</keyword>
<evidence type="ECO:0000259" key="6">
    <source>
        <dbReference type="PROSITE" id="PS50850"/>
    </source>
</evidence>
<gene>
    <name evidence="7" type="ORF">B0H16DRAFT_742963</name>
</gene>
<name>A0AAD7DXJ8_9AGAR</name>
<reference evidence="7" key="1">
    <citation type="submission" date="2023-03" db="EMBL/GenBank/DDBJ databases">
        <title>Massive genome expansion in bonnet fungi (Mycena s.s.) driven by repeated elements and novel gene families across ecological guilds.</title>
        <authorList>
            <consortium name="Lawrence Berkeley National Laboratory"/>
            <person name="Harder C.B."/>
            <person name="Miyauchi S."/>
            <person name="Viragh M."/>
            <person name="Kuo A."/>
            <person name="Thoen E."/>
            <person name="Andreopoulos B."/>
            <person name="Lu D."/>
            <person name="Skrede I."/>
            <person name="Drula E."/>
            <person name="Henrissat B."/>
            <person name="Morin E."/>
            <person name="Kohler A."/>
            <person name="Barry K."/>
            <person name="LaButti K."/>
            <person name="Morin E."/>
            <person name="Salamov A."/>
            <person name="Lipzen A."/>
            <person name="Mereny Z."/>
            <person name="Hegedus B."/>
            <person name="Baldrian P."/>
            <person name="Stursova M."/>
            <person name="Weitz H."/>
            <person name="Taylor A."/>
            <person name="Grigoriev I.V."/>
            <person name="Nagy L.G."/>
            <person name="Martin F."/>
            <person name="Kauserud H."/>
        </authorList>
    </citation>
    <scope>NUCLEOTIDE SEQUENCE</scope>
    <source>
        <strain evidence="7">CBHHK182m</strain>
    </source>
</reference>
<evidence type="ECO:0000256" key="4">
    <source>
        <dbReference type="ARBA" id="ARBA00023136"/>
    </source>
</evidence>
<feature type="transmembrane region" description="Helical" evidence="5">
    <location>
        <begin position="114"/>
        <end position="132"/>
    </location>
</feature>
<keyword evidence="2 5" id="KW-0812">Transmembrane</keyword>
<dbReference type="GO" id="GO:0005886">
    <property type="term" value="C:plasma membrane"/>
    <property type="evidence" value="ECO:0007669"/>
    <property type="project" value="TreeGrafter"/>
</dbReference>
<sequence>MGGIWGLAASTALENLPVGLRGLASGVLRQGYAVGYLLAAVISLQLVPAVSVGWRSLFWTAAGISAFSGVLRTLLPESAVFEKARLATETHGVVSEAQKTRVFLRETGAMLKKHWLLCVYAVLLMTGFNFLLHGSQDLYPTYMHVTKGFSTHSATITTIIGNCVRWTSLLRFPSLLLLSVFAHFFRRSSHFWVGVSGRGSFHPPHGYVDPNSNWVRVPGA</sequence>
<feature type="domain" description="Major facilitator superfamily (MFS) profile" evidence="6">
    <location>
        <begin position="1"/>
        <end position="220"/>
    </location>
</feature>
<dbReference type="InterPro" id="IPR036259">
    <property type="entry name" value="MFS_trans_sf"/>
</dbReference>
<accession>A0AAD7DXJ8</accession>
<evidence type="ECO:0000313" key="8">
    <source>
        <dbReference type="Proteomes" id="UP001215598"/>
    </source>
</evidence>
<feature type="transmembrane region" description="Helical" evidence="5">
    <location>
        <begin position="31"/>
        <end position="50"/>
    </location>
</feature>
<evidence type="ECO:0000256" key="3">
    <source>
        <dbReference type="ARBA" id="ARBA00022989"/>
    </source>
</evidence>
<dbReference type="PROSITE" id="PS50850">
    <property type="entry name" value="MFS"/>
    <property type="match status" value="1"/>
</dbReference>
<keyword evidence="3 5" id="KW-1133">Transmembrane helix</keyword>
<comment type="subcellular location">
    <subcellularLocation>
        <location evidence="1">Membrane</location>
        <topology evidence="1">Multi-pass membrane protein</topology>
    </subcellularLocation>
</comment>
<dbReference type="PANTHER" id="PTHR23508">
    <property type="entry name" value="CARBOXYLIC ACID TRANSPORTER PROTEIN HOMOLOG"/>
    <property type="match status" value="1"/>
</dbReference>
<dbReference type="SUPFAM" id="SSF103473">
    <property type="entry name" value="MFS general substrate transporter"/>
    <property type="match status" value="1"/>
</dbReference>
<dbReference type="AlphaFoldDB" id="A0AAD7DXJ8"/>
<dbReference type="GO" id="GO:0015355">
    <property type="term" value="F:secondary active monocarboxylate transmembrane transporter activity"/>
    <property type="evidence" value="ECO:0007669"/>
    <property type="project" value="TreeGrafter"/>
</dbReference>